<evidence type="ECO:0000256" key="2">
    <source>
        <dbReference type="ARBA" id="ARBA00022448"/>
    </source>
</evidence>
<evidence type="ECO:0000313" key="11">
    <source>
        <dbReference type="Proteomes" id="UP000821837"/>
    </source>
</evidence>
<keyword evidence="5" id="KW-0406">Ion transport</keyword>
<evidence type="ECO:0000256" key="7">
    <source>
        <dbReference type="ARBA" id="ARBA00023303"/>
    </source>
</evidence>
<dbReference type="InterPro" id="IPR013099">
    <property type="entry name" value="K_chnl_dom"/>
</dbReference>
<dbReference type="AlphaFoldDB" id="A0A9D4SXS6"/>
<reference evidence="10" key="1">
    <citation type="journal article" date="2020" name="Cell">
        <title>Large-Scale Comparative Analyses of Tick Genomes Elucidate Their Genetic Diversity and Vector Capacities.</title>
        <authorList>
            <consortium name="Tick Genome and Microbiome Consortium (TIGMIC)"/>
            <person name="Jia N."/>
            <person name="Wang J."/>
            <person name="Shi W."/>
            <person name="Du L."/>
            <person name="Sun Y."/>
            <person name="Zhan W."/>
            <person name="Jiang J.F."/>
            <person name="Wang Q."/>
            <person name="Zhang B."/>
            <person name="Ji P."/>
            <person name="Bell-Sakyi L."/>
            <person name="Cui X.M."/>
            <person name="Yuan T.T."/>
            <person name="Jiang B.G."/>
            <person name="Yang W.F."/>
            <person name="Lam T.T."/>
            <person name="Chang Q.C."/>
            <person name="Ding S.J."/>
            <person name="Wang X.J."/>
            <person name="Zhu J.G."/>
            <person name="Ruan X.D."/>
            <person name="Zhao L."/>
            <person name="Wei J.T."/>
            <person name="Ye R.Z."/>
            <person name="Que T.C."/>
            <person name="Du C.H."/>
            <person name="Zhou Y.H."/>
            <person name="Cheng J.X."/>
            <person name="Dai P.F."/>
            <person name="Guo W.B."/>
            <person name="Han X.H."/>
            <person name="Huang E.J."/>
            <person name="Li L.F."/>
            <person name="Wei W."/>
            <person name="Gao Y.C."/>
            <person name="Liu J.Z."/>
            <person name="Shao H.Z."/>
            <person name="Wang X."/>
            <person name="Wang C.C."/>
            <person name="Yang T.C."/>
            <person name="Huo Q.B."/>
            <person name="Li W."/>
            <person name="Chen H.Y."/>
            <person name="Chen S.E."/>
            <person name="Zhou L.G."/>
            <person name="Ni X.B."/>
            <person name="Tian J.H."/>
            <person name="Sheng Y."/>
            <person name="Liu T."/>
            <person name="Pan Y.S."/>
            <person name="Xia L.Y."/>
            <person name="Li J."/>
            <person name="Zhao F."/>
            <person name="Cao W.C."/>
        </authorList>
    </citation>
    <scope>NUCLEOTIDE SEQUENCE</scope>
    <source>
        <strain evidence="10">Rsan-2018</strain>
    </source>
</reference>
<protein>
    <recommendedName>
        <fullName evidence="9">Potassium channel domain-containing protein</fullName>
    </recommendedName>
</protein>
<gene>
    <name evidence="10" type="ORF">HPB52_020141</name>
</gene>
<dbReference type="SUPFAM" id="SSF81324">
    <property type="entry name" value="Voltage-gated potassium channels"/>
    <property type="match status" value="1"/>
</dbReference>
<dbReference type="EMBL" id="JABSTV010001250">
    <property type="protein sequence ID" value="KAH7957561.1"/>
    <property type="molecule type" value="Genomic_DNA"/>
</dbReference>
<sequence>MLGYGNIAPRTNWGKIVTILYAIVGIPLMLLYLTNIGDILAKAFRYVYGKLCTCRPSGTQRRRRVPLQANHLQRNSVAENYRVHHIVSHNALDGQEKLRACDDQSEATACFPQL</sequence>
<evidence type="ECO:0000256" key="4">
    <source>
        <dbReference type="ARBA" id="ARBA00022989"/>
    </source>
</evidence>
<dbReference type="Gene3D" id="1.10.287.70">
    <property type="match status" value="1"/>
</dbReference>
<keyword evidence="3 8" id="KW-0812">Transmembrane</keyword>
<evidence type="ECO:0000256" key="6">
    <source>
        <dbReference type="ARBA" id="ARBA00023136"/>
    </source>
</evidence>
<evidence type="ECO:0000256" key="3">
    <source>
        <dbReference type="ARBA" id="ARBA00022692"/>
    </source>
</evidence>
<keyword evidence="6 8" id="KW-0472">Membrane</keyword>
<proteinExistence type="predicted"/>
<keyword evidence="2" id="KW-0813">Transport</keyword>
<dbReference type="Pfam" id="PF07885">
    <property type="entry name" value="Ion_trans_2"/>
    <property type="match status" value="1"/>
</dbReference>
<evidence type="ECO:0000256" key="5">
    <source>
        <dbReference type="ARBA" id="ARBA00023065"/>
    </source>
</evidence>
<organism evidence="10 11">
    <name type="scientific">Rhipicephalus sanguineus</name>
    <name type="common">Brown dog tick</name>
    <name type="synonym">Ixodes sanguineus</name>
    <dbReference type="NCBI Taxonomy" id="34632"/>
    <lineage>
        <taxon>Eukaryota</taxon>
        <taxon>Metazoa</taxon>
        <taxon>Ecdysozoa</taxon>
        <taxon>Arthropoda</taxon>
        <taxon>Chelicerata</taxon>
        <taxon>Arachnida</taxon>
        <taxon>Acari</taxon>
        <taxon>Parasitiformes</taxon>
        <taxon>Ixodida</taxon>
        <taxon>Ixodoidea</taxon>
        <taxon>Ixodidae</taxon>
        <taxon>Rhipicephalinae</taxon>
        <taxon>Rhipicephalus</taxon>
        <taxon>Rhipicephalus</taxon>
    </lineage>
</organism>
<comment type="subcellular location">
    <subcellularLocation>
        <location evidence="1">Membrane</location>
        <topology evidence="1">Multi-pass membrane protein</topology>
    </subcellularLocation>
</comment>
<evidence type="ECO:0000259" key="9">
    <source>
        <dbReference type="Pfam" id="PF07885"/>
    </source>
</evidence>
<dbReference type="GO" id="GO:0015271">
    <property type="term" value="F:outward rectifier potassium channel activity"/>
    <property type="evidence" value="ECO:0007669"/>
    <property type="project" value="TreeGrafter"/>
</dbReference>
<dbReference type="PANTHER" id="PTHR11003">
    <property type="entry name" value="POTASSIUM CHANNEL, SUBFAMILY K"/>
    <property type="match status" value="1"/>
</dbReference>
<dbReference type="PANTHER" id="PTHR11003:SF352">
    <property type="entry name" value="BCDNA.GH04802-RELATED"/>
    <property type="match status" value="1"/>
</dbReference>
<keyword evidence="4 8" id="KW-1133">Transmembrane helix</keyword>
<dbReference type="Proteomes" id="UP000821837">
    <property type="component" value="Unassembled WGS sequence"/>
</dbReference>
<reference evidence="10" key="2">
    <citation type="submission" date="2021-09" db="EMBL/GenBank/DDBJ databases">
        <authorList>
            <person name="Jia N."/>
            <person name="Wang J."/>
            <person name="Shi W."/>
            <person name="Du L."/>
            <person name="Sun Y."/>
            <person name="Zhan W."/>
            <person name="Jiang J."/>
            <person name="Wang Q."/>
            <person name="Zhang B."/>
            <person name="Ji P."/>
            <person name="Sakyi L.B."/>
            <person name="Cui X."/>
            <person name="Yuan T."/>
            <person name="Jiang B."/>
            <person name="Yang W."/>
            <person name="Lam T.T.-Y."/>
            <person name="Chang Q."/>
            <person name="Ding S."/>
            <person name="Wang X."/>
            <person name="Zhu J."/>
            <person name="Ruan X."/>
            <person name="Zhao L."/>
            <person name="Wei J."/>
            <person name="Que T."/>
            <person name="Du C."/>
            <person name="Cheng J."/>
            <person name="Dai P."/>
            <person name="Han X."/>
            <person name="Huang E."/>
            <person name="Gao Y."/>
            <person name="Liu J."/>
            <person name="Shao H."/>
            <person name="Ye R."/>
            <person name="Li L."/>
            <person name="Wei W."/>
            <person name="Wang X."/>
            <person name="Wang C."/>
            <person name="Huo Q."/>
            <person name="Li W."/>
            <person name="Guo W."/>
            <person name="Chen H."/>
            <person name="Chen S."/>
            <person name="Zhou L."/>
            <person name="Zhou L."/>
            <person name="Ni X."/>
            <person name="Tian J."/>
            <person name="Zhou Y."/>
            <person name="Sheng Y."/>
            <person name="Liu T."/>
            <person name="Pan Y."/>
            <person name="Xia L."/>
            <person name="Li J."/>
            <person name="Zhao F."/>
            <person name="Cao W."/>
        </authorList>
    </citation>
    <scope>NUCLEOTIDE SEQUENCE</scope>
    <source>
        <strain evidence="10">Rsan-2018</strain>
        <tissue evidence="10">Larvae</tissue>
    </source>
</reference>
<dbReference type="GO" id="GO:0030322">
    <property type="term" value="P:stabilization of membrane potential"/>
    <property type="evidence" value="ECO:0007669"/>
    <property type="project" value="TreeGrafter"/>
</dbReference>
<comment type="caution">
    <text evidence="10">The sequence shown here is derived from an EMBL/GenBank/DDBJ whole genome shotgun (WGS) entry which is preliminary data.</text>
</comment>
<evidence type="ECO:0000313" key="10">
    <source>
        <dbReference type="EMBL" id="KAH7957561.1"/>
    </source>
</evidence>
<dbReference type="InterPro" id="IPR003280">
    <property type="entry name" value="2pore_dom_K_chnl"/>
</dbReference>
<dbReference type="VEuPathDB" id="VectorBase:RSAN_041413"/>
<evidence type="ECO:0000256" key="8">
    <source>
        <dbReference type="SAM" id="Phobius"/>
    </source>
</evidence>
<dbReference type="GO" id="GO:0005886">
    <property type="term" value="C:plasma membrane"/>
    <property type="evidence" value="ECO:0007669"/>
    <property type="project" value="TreeGrafter"/>
</dbReference>
<keyword evidence="11" id="KW-1185">Reference proteome</keyword>
<feature type="domain" description="Potassium channel" evidence="9">
    <location>
        <begin position="2"/>
        <end position="41"/>
    </location>
</feature>
<keyword evidence="7" id="KW-0407">Ion channel</keyword>
<evidence type="ECO:0000256" key="1">
    <source>
        <dbReference type="ARBA" id="ARBA00004141"/>
    </source>
</evidence>
<feature type="transmembrane region" description="Helical" evidence="8">
    <location>
        <begin position="12"/>
        <end position="33"/>
    </location>
</feature>
<dbReference type="GO" id="GO:0022841">
    <property type="term" value="F:potassium ion leak channel activity"/>
    <property type="evidence" value="ECO:0007669"/>
    <property type="project" value="TreeGrafter"/>
</dbReference>
<name>A0A9D4SXS6_RHISA</name>
<accession>A0A9D4SXS6</accession>